<feature type="signal peptide" evidence="2">
    <location>
        <begin position="1"/>
        <end position="28"/>
    </location>
</feature>
<dbReference type="Proteomes" id="UP001138751">
    <property type="component" value="Unassembled WGS sequence"/>
</dbReference>
<keyword evidence="4" id="KW-1185">Reference proteome</keyword>
<feature type="region of interest" description="Disordered" evidence="1">
    <location>
        <begin position="81"/>
        <end position="104"/>
    </location>
</feature>
<keyword evidence="2" id="KW-0732">Signal</keyword>
<gene>
    <name evidence="3" type="ORF">GXW76_19500</name>
</gene>
<reference evidence="3" key="2">
    <citation type="journal article" date="2021" name="Syst. Appl. Microbiol.">
        <title>Roseomonas hellenica sp. nov., isolated from roots of wild-growing Alkanna tinctoria.</title>
        <authorList>
            <person name="Rat A."/>
            <person name="Naranjo H.D."/>
            <person name="Lebbe L."/>
            <person name="Cnockaert M."/>
            <person name="Krigas N."/>
            <person name="Grigoriadou K."/>
            <person name="Maloupa E."/>
            <person name="Willems A."/>
        </authorList>
    </citation>
    <scope>NUCLEOTIDE SEQUENCE</scope>
    <source>
        <strain evidence="3">LMG 31231</strain>
    </source>
</reference>
<evidence type="ECO:0000256" key="1">
    <source>
        <dbReference type="SAM" id="MobiDB-lite"/>
    </source>
</evidence>
<sequence length="104" mass="9849">MASMRQRSVVLSVLGLAAGVGFASPARAQVYCQYVGVPAGCVARPGVVLRAAPGVGAPGVGVAPGVGAPGVGVAPGVGAGAPGPGIRPGTPMNRGGPVNRAGRR</sequence>
<comment type="caution">
    <text evidence="3">The sequence shown here is derived from an EMBL/GenBank/DDBJ whole genome shotgun (WGS) entry which is preliminary data.</text>
</comment>
<reference evidence="3" key="1">
    <citation type="submission" date="2020-01" db="EMBL/GenBank/DDBJ databases">
        <authorList>
            <person name="Rat A."/>
        </authorList>
    </citation>
    <scope>NUCLEOTIDE SEQUENCE</scope>
    <source>
        <strain evidence="3">LMG 31231</strain>
    </source>
</reference>
<evidence type="ECO:0000313" key="3">
    <source>
        <dbReference type="EMBL" id="MBR0673368.1"/>
    </source>
</evidence>
<evidence type="ECO:0000313" key="4">
    <source>
        <dbReference type="Proteomes" id="UP001138751"/>
    </source>
</evidence>
<dbReference type="AlphaFoldDB" id="A0A9X9X1T9"/>
<accession>A0A9X9X1T9</accession>
<evidence type="ECO:0000256" key="2">
    <source>
        <dbReference type="SAM" id="SignalP"/>
    </source>
</evidence>
<organism evidence="3 4">
    <name type="scientific">Neoroseomonas soli</name>
    <dbReference type="NCBI Taxonomy" id="1081025"/>
    <lineage>
        <taxon>Bacteria</taxon>
        <taxon>Pseudomonadati</taxon>
        <taxon>Pseudomonadota</taxon>
        <taxon>Alphaproteobacteria</taxon>
        <taxon>Acetobacterales</taxon>
        <taxon>Acetobacteraceae</taxon>
        <taxon>Neoroseomonas</taxon>
    </lineage>
</organism>
<protein>
    <submittedName>
        <fullName evidence="3">Uncharacterized protein</fullName>
    </submittedName>
</protein>
<proteinExistence type="predicted"/>
<dbReference type="EMBL" id="JAAEDM010000068">
    <property type="protein sequence ID" value="MBR0673368.1"/>
    <property type="molecule type" value="Genomic_DNA"/>
</dbReference>
<name>A0A9X9X1T9_9PROT</name>
<feature type="chain" id="PRO_5040911983" evidence="2">
    <location>
        <begin position="29"/>
        <end position="104"/>
    </location>
</feature>